<dbReference type="EMBL" id="JABXXP010000054">
    <property type="protein sequence ID" value="NVN10598.1"/>
    <property type="molecule type" value="Genomic_DNA"/>
</dbReference>
<feature type="transmembrane region" description="Helical" evidence="1">
    <location>
        <begin position="12"/>
        <end position="33"/>
    </location>
</feature>
<feature type="transmembrane region" description="Helical" evidence="1">
    <location>
        <begin position="157"/>
        <end position="176"/>
    </location>
</feature>
<dbReference type="InterPro" id="IPR050879">
    <property type="entry name" value="Acyltransferase_3"/>
</dbReference>
<keyword evidence="3" id="KW-0012">Acyltransferase</keyword>
<feature type="transmembrane region" description="Helical" evidence="1">
    <location>
        <begin position="308"/>
        <end position="326"/>
    </location>
</feature>
<feature type="transmembrane region" description="Helical" evidence="1">
    <location>
        <begin position="78"/>
        <end position="102"/>
    </location>
</feature>
<gene>
    <name evidence="3" type="ORF">HUK84_05455</name>
</gene>
<dbReference type="GO" id="GO:0016747">
    <property type="term" value="F:acyltransferase activity, transferring groups other than amino-acyl groups"/>
    <property type="evidence" value="ECO:0007669"/>
    <property type="project" value="InterPro"/>
</dbReference>
<reference evidence="3 4" key="1">
    <citation type="submission" date="2020-06" db="EMBL/GenBank/DDBJ databases">
        <title>Description of novel acetic acid bacteria.</title>
        <authorList>
            <person name="Sombolestani A."/>
        </authorList>
    </citation>
    <scope>NUCLEOTIDE SEQUENCE [LARGE SCALE GENOMIC DNA]</scope>
    <source>
        <strain evidence="3 4">LMG 31431</strain>
    </source>
</reference>
<dbReference type="AlphaFoldDB" id="A0A7Y7M6P5"/>
<dbReference type="Proteomes" id="UP000534870">
    <property type="component" value="Unassembled WGS sequence"/>
</dbReference>
<dbReference type="PANTHER" id="PTHR23028">
    <property type="entry name" value="ACETYLTRANSFERASE"/>
    <property type="match status" value="1"/>
</dbReference>
<evidence type="ECO:0000259" key="2">
    <source>
        <dbReference type="Pfam" id="PF01757"/>
    </source>
</evidence>
<keyword evidence="1" id="KW-1133">Transmembrane helix</keyword>
<feature type="transmembrane region" description="Helical" evidence="1">
    <location>
        <begin position="39"/>
        <end position="57"/>
    </location>
</feature>
<protein>
    <submittedName>
        <fullName evidence="3">Acyltransferase</fullName>
    </submittedName>
</protein>
<sequence>MPRRLFHTLDGLRGLAAAAVVLCHTPVIFASTWYPAGGYLAVDLFFGLSGFVLADAYSARLDAGMALSSFMWKRVLRLWPLYALGLTISAAATALAITMYHAPASKLAPFLPSLFYIPWFGSSQELYPLNYPAWSLLYELVVNLVMAATWRKLTNRVLIGIVGLSALGLIATAHFYQSLNTGFIWPEAPGALARLGFSFFLGILLWRVRPRLVAFKLGAWVPMVLLGLGLVIHPSFVSRGVQDLIEVFFLMPAIIWMGAATQPTGKSLTIFKALGAASYPLYTVHVPLLALLGAFAVHALHISTARVTSLQCLLILGGLLGFAWLLSELDTAFRGWLDRTLALFRQPTAGTAAPPIQSSP</sequence>
<dbReference type="PANTHER" id="PTHR23028:SF134">
    <property type="entry name" value="PUTATIVE (AFU_ORTHOLOGUE AFUA_4G08520)-RELATED"/>
    <property type="match status" value="1"/>
</dbReference>
<keyword evidence="1" id="KW-0812">Transmembrane</keyword>
<keyword evidence="3" id="KW-0808">Transferase</keyword>
<feature type="transmembrane region" description="Helical" evidence="1">
    <location>
        <begin position="244"/>
        <end position="261"/>
    </location>
</feature>
<evidence type="ECO:0000313" key="4">
    <source>
        <dbReference type="Proteomes" id="UP000534870"/>
    </source>
</evidence>
<feature type="transmembrane region" description="Helical" evidence="1">
    <location>
        <begin position="213"/>
        <end position="232"/>
    </location>
</feature>
<feature type="transmembrane region" description="Helical" evidence="1">
    <location>
        <begin position="282"/>
        <end position="302"/>
    </location>
</feature>
<comment type="caution">
    <text evidence="3">The sequence shown here is derived from an EMBL/GenBank/DDBJ whole genome shotgun (WGS) entry which is preliminary data.</text>
</comment>
<proteinExistence type="predicted"/>
<dbReference type="InterPro" id="IPR002656">
    <property type="entry name" value="Acyl_transf_3_dom"/>
</dbReference>
<feature type="domain" description="Acyltransferase 3" evidence="2">
    <location>
        <begin position="7"/>
        <end position="326"/>
    </location>
</feature>
<organism evidence="3 4">
    <name type="scientific">Nguyenibacter vanlangensis</name>
    <dbReference type="NCBI Taxonomy" id="1216886"/>
    <lineage>
        <taxon>Bacteria</taxon>
        <taxon>Pseudomonadati</taxon>
        <taxon>Pseudomonadota</taxon>
        <taxon>Alphaproteobacteria</taxon>
        <taxon>Acetobacterales</taxon>
        <taxon>Acetobacteraceae</taxon>
        <taxon>Nguyenibacter</taxon>
    </lineage>
</organism>
<name>A0A7Y7M6P5_9PROT</name>
<evidence type="ECO:0000313" key="3">
    <source>
        <dbReference type="EMBL" id="NVN10598.1"/>
    </source>
</evidence>
<dbReference type="Pfam" id="PF01757">
    <property type="entry name" value="Acyl_transf_3"/>
    <property type="match status" value="1"/>
</dbReference>
<dbReference type="RefSeq" id="WP_176639366.1">
    <property type="nucleotide sequence ID" value="NZ_JABXXP010000054.1"/>
</dbReference>
<feature type="transmembrane region" description="Helical" evidence="1">
    <location>
        <begin position="188"/>
        <end position="206"/>
    </location>
</feature>
<keyword evidence="1" id="KW-0472">Membrane</keyword>
<evidence type="ECO:0000256" key="1">
    <source>
        <dbReference type="SAM" id="Phobius"/>
    </source>
</evidence>
<accession>A0A7Y7M6P5</accession>
<feature type="transmembrane region" description="Helical" evidence="1">
    <location>
        <begin position="131"/>
        <end position="150"/>
    </location>
</feature>